<dbReference type="EMBL" id="CAKXAJ010026107">
    <property type="protein sequence ID" value="CAH2256346.1"/>
    <property type="molecule type" value="Genomic_DNA"/>
</dbReference>
<keyword evidence="2" id="KW-1185">Reference proteome</keyword>
<dbReference type="Proteomes" id="UP000838756">
    <property type="component" value="Unassembled WGS sequence"/>
</dbReference>
<organism evidence="1 2">
    <name type="scientific">Pararge aegeria aegeria</name>
    <dbReference type="NCBI Taxonomy" id="348720"/>
    <lineage>
        <taxon>Eukaryota</taxon>
        <taxon>Metazoa</taxon>
        <taxon>Ecdysozoa</taxon>
        <taxon>Arthropoda</taxon>
        <taxon>Hexapoda</taxon>
        <taxon>Insecta</taxon>
        <taxon>Pterygota</taxon>
        <taxon>Neoptera</taxon>
        <taxon>Endopterygota</taxon>
        <taxon>Lepidoptera</taxon>
        <taxon>Glossata</taxon>
        <taxon>Ditrysia</taxon>
        <taxon>Papilionoidea</taxon>
        <taxon>Nymphalidae</taxon>
        <taxon>Satyrinae</taxon>
        <taxon>Satyrini</taxon>
        <taxon>Parargina</taxon>
        <taxon>Pararge</taxon>
    </lineage>
</organism>
<evidence type="ECO:0000313" key="2">
    <source>
        <dbReference type="Proteomes" id="UP000838756"/>
    </source>
</evidence>
<dbReference type="AlphaFoldDB" id="A0A8S4SBC8"/>
<proteinExistence type="predicted"/>
<accession>A0A8S4SBC8</accession>
<gene>
    <name evidence="1" type="primary">jg3581</name>
    <name evidence="1" type="ORF">PAEG_LOCUS22901</name>
</gene>
<evidence type="ECO:0000313" key="1">
    <source>
        <dbReference type="EMBL" id="CAH2256346.1"/>
    </source>
</evidence>
<dbReference type="OrthoDB" id="7396499at2759"/>
<sequence>MQILRRLVLAQSILIIYFKLCSTKVYFKPDDAFVSDLRSSLISDENNDLLIVLPHNLEPAGESNEILNVAVLKLGGKAQETEQSYLDTQETDVNGLNHRKTDELDVNPRETDELDTNSQESAESDLEIGDLNLNSVQRSMLRKRWHSKCDKKASKTCRNACKNAYKIVCSSFKCRSRMKKDFRRECKRNCKSKFVSSVSSIETE</sequence>
<reference evidence="1" key="1">
    <citation type="submission" date="2022-03" db="EMBL/GenBank/DDBJ databases">
        <authorList>
            <person name="Lindestad O."/>
        </authorList>
    </citation>
    <scope>NUCLEOTIDE SEQUENCE</scope>
</reference>
<protein>
    <submittedName>
        <fullName evidence="1">Jg3581 protein</fullName>
    </submittedName>
</protein>
<name>A0A8S4SBC8_9NEOP</name>
<comment type="caution">
    <text evidence="1">The sequence shown here is derived from an EMBL/GenBank/DDBJ whole genome shotgun (WGS) entry which is preliminary data.</text>
</comment>